<comment type="caution">
    <text evidence="2">The sequence shown here is derived from an EMBL/GenBank/DDBJ whole genome shotgun (WGS) entry which is preliminary data.</text>
</comment>
<dbReference type="RefSeq" id="WP_147073942.1">
    <property type="nucleotide sequence ID" value="NZ_AP021884.1"/>
</dbReference>
<evidence type="ECO:0000259" key="1">
    <source>
        <dbReference type="Pfam" id="PF13524"/>
    </source>
</evidence>
<evidence type="ECO:0000313" key="2">
    <source>
        <dbReference type="EMBL" id="GEP31186.1"/>
    </source>
</evidence>
<accession>A0A512L9M4</accession>
<organism evidence="2 3">
    <name type="scientific">Sulfuriferula plumbiphila</name>
    <dbReference type="NCBI Taxonomy" id="171865"/>
    <lineage>
        <taxon>Bacteria</taxon>
        <taxon>Pseudomonadati</taxon>
        <taxon>Pseudomonadota</taxon>
        <taxon>Betaproteobacteria</taxon>
        <taxon>Nitrosomonadales</taxon>
        <taxon>Sulfuricellaceae</taxon>
        <taxon>Sulfuriferula</taxon>
    </lineage>
</organism>
<feature type="domain" description="Spore protein YkvP/CgeB glycosyl transferase-like" evidence="1">
    <location>
        <begin position="174"/>
        <end position="309"/>
    </location>
</feature>
<dbReference type="EMBL" id="BKAD01000025">
    <property type="protein sequence ID" value="GEP31186.1"/>
    <property type="molecule type" value="Genomic_DNA"/>
</dbReference>
<dbReference type="AlphaFoldDB" id="A0A512L9M4"/>
<sequence length="338" mass="38387">MKIVLVAKPWKGGLAQYVFDALQDLFSGQAQWMTTYPDSLADYLAYRLDKRKWLGERVARINATDYDIALFINHIPAFRKLRSDRKHILWLTDAPTLSVGDCVPFERIYLSDAGYAEDLLKVIDPARYQGELAFACHPKVHRPAPAADNPQGCCFIGNKDSQRDVWLNGLIASGVRPLVYGNYFLRTRLFWQHPQLFRPAFANSKMGEVYACHRVSLNIHAQVVRHGTNMRSFECAAYGIPQVVDYRDGLAQYFEPGTQMLVSHTPAQMGERVKYLLAHPDAAVSIAQRARTRALTEHTYYHRLLTILADWLSPAANTASRQLVTTLIAHQETPHDFL</sequence>
<keyword evidence="3" id="KW-1185">Reference proteome</keyword>
<dbReference type="Pfam" id="PF13524">
    <property type="entry name" value="Glyco_trans_1_2"/>
    <property type="match status" value="1"/>
</dbReference>
<dbReference type="InterPro" id="IPR055259">
    <property type="entry name" value="YkvP/CgeB_Glyco_trans-like"/>
</dbReference>
<dbReference type="SUPFAM" id="SSF53756">
    <property type="entry name" value="UDP-Glycosyltransferase/glycogen phosphorylase"/>
    <property type="match status" value="1"/>
</dbReference>
<dbReference type="OrthoDB" id="9813806at2"/>
<protein>
    <recommendedName>
        <fullName evidence="1">Spore protein YkvP/CgeB glycosyl transferase-like domain-containing protein</fullName>
    </recommendedName>
</protein>
<dbReference type="Proteomes" id="UP000321337">
    <property type="component" value="Unassembled WGS sequence"/>
</dbReference>
<name>A0A512L9M4_9PROT</name>
<gene>
    <name evidence="2" type="ORF">TPL01_23240</name>
</gene>
<reference evidence="2 3" key="1">
    <citation type="submission" date="2019-07" db="EMBL/GenBank/DDBJ databases">
        <title>Whole genome shotgun sequence of Thiobacillus plumbophilus NBRC 107929.</title>
        <authorList>
            <person name="Hosoyama A."/>
            <person name="Uohara A."/>
            <person name="Ohji S."/>
            <person name="Ichikawa N."/>
        </authorList>
    </citation>
    <scope>NUCLEOTIDE SEQUENCE [LARGE SCALE GENOMIC DNA]</scope>
    <source>
        <strain evidence="2 3">NBRC 107929</strain>
    </source>
</reference>
<dbReference type="Gene3D" id="3.40.50.2000">
    <property type="entry name" value="Glycogen Phosphorylase B"/>
    <property type="match status" value="1"/>
</dbReference>
<evidence type="ECO:0000313" key="3">
    <source>
        <dbReference type="Proteomes" id="UP000321337"/>
    </source>
</evidence>
<proteinExistence type="predicted"/>